<evidence type="ECO:0000256" key="11">
    <source>
        <dbReference type="RuleBase" id="RU362041"/>
    </source>
</evidence>
<evidence type="ECO:0000256" key="5">
    <source>
        <dbReference type="ARBA" id="ARBA00022792"/>
    </source>
</evidence>
<feature type="domain" description="Peptidase S26" evidence="12">
    <location>
        <begin position="87"/>
        <end position="250"/>
    </location>
</feature>
<proteinExistence type="inferred from homology"/>
<dbReference type="InterPro" id="IPR036286">
    <property type="entry name" value="LexA/Signal_pep-like_sf"/>
</dbReference>
<evidence type="ECO:0000256" key="2">
    <source>
        <dbReference type="ARBA" id="ARBA00007066"/>
    </source>
</evidence>
<dbReference type="SUPFAM" id="SSF51306">
    <property type="entry name" value="LexA/Signal peptidase"/>
    <property type="match status" value="1"/>
</dbReference>
<evidence type="ECO:0000256" key="9">
    <source>
        <dbReference type="ARBA" id="ARBA00023136"/>
    </source>
</evidence>
<feature type="active site" evidence="10">
    <location>
        <position position="114"/>
    </location>
</feature>
<name>A0AAN7W806_9PEZI</name>
<keyword evidence="9" id="KW-0472">Membrane</keyword>
<dbReference type="InterPro" id="IPR019533">
    <property type="entry name" value="Peptidase_S26"/>
</dbReference>
<evidence type="ECO:0000313" key="14">
    <source>
        <dbReference type="Proteomes" id="UP001310594"/>
    </source>
</evidence>
<accession>A0AAN7W806</accession>
<keyword evidence="8 11" id="KW-0496">Mitochondrion</keyword>
<dbReference type="Pfam" id="PF10502">
    <property type="entry name" value="Peptidase_S26"/>
    <property type="match status" value="1"/>
</dbReference>
<evidence type="ECO:0000313" key="13">
    <source>
        <dbReference type="EMBL" id="KAK5700733.1"/>
    </source>
</evidence>
<dbReference type="GO" id="GO:0006627">
    <property type="term" value="P:protein processing involved in protein targeting to mitochondrion"/>
    <property type="evidence" value="ECO:0007669"/>
    <property type="project" value="InterPro"/>
</dbReference>
<dbReference type="GO" id="GO:0042720">
    <property type="term" value="C:mitochondrial inner membrane peptidase complex"/>
    <property type="evidence" value="ECO:0007669"/>
    <property type="project" value="InterPro"/>
</dbReference>
<evidence type="ECO:0000256" key="3">
    <source>
        <dbReference type="ARBA" id="ARBA00022670"/>
    </source>
</evidence>
<sequence>MNEPWGRDDRWKPFSVPSDFLKAVARIRRWSCLPSLMRVRVLLLRYTSAGSSQSSVSFGIRILAVDAAASDHECNVRPTLSYLWSTLSISLWSCATVITVNDNLFEVSFITGQSMSPSLSPDHNTTGRRDLVFWNKWVSHSGSVSKGDVILFRSPTKPDSHAVKRVVATEGDRVTLDARRRPERLRDGEDLPESRGWDAMKAQSDEHQGLLIPEGHLWVEGDYWRKSQDSNAYGPMSRSLVLGKAVAVVWPPNRFGTKPWEEYTTKTRVLEGKIVKKGDEAGLVEAIIRG</sequence>
<dbReference type="AlphaFoldDB" id="A0AAN7W806"/>
<dbReference type="PANTHER" id="PTHR46041">
    <property type="entry name" value="MITOCHONDRIAL INNER MEMBRANE PROTEASE SUBUNIT 2"/>
    <property type="match status" value="1"/>
</dbReference>
<evidence type="ECO:0000259" key="12">
    <source>
        <dbReference type="Pfam" id="PF10502"/>
    </source>
</evidence>
<dbReference type="EMBL" id="JAVRQU010000007">
    <property type="protein sequence ID" value="KAK5700733.1"/>
    <property type="molecule type" value="Genomic_DNA"/>
</dbReference>
<reference evidence="13" key="1">
    <citation type="submission" date="2023-08" db="EMBL/GenBank/DDBJ databases">
        <title>Black Yeasts Isolated from many extreme environments.</title>
        <authorList>
            <person name="Coleine C."/>
            <person name="Stajich J.E."/>
            <person name="Selbmann L."/>
        </authorList>
    </citation>
    <scope>NUCLEOTIDE SEQUENCE</scope>
    <source>
        <strain evidence="13">CCFEE 5810</strain>
    </source>
</reference>
<keyword evidence="4" id="KW-0812">Transmembrane</keyword>
<keyword evidence="6 11" id="KW-0378">Hydrolase</keyword>
<comment type="similarity">
    <text evidence="2">Belongs to the peptidase S26 family. IMP2 subfamily.</text>
</comment>
<comment type="subcellular location">
    <subcellularLocation>
        <location evidence="1">Mitochondrion inner membrane</location>
        <topology evidence="1">Single-pass membrane protein</topology>
    </subcellularLocation>
</comment>
<evidence type="ECO:0000256" key="7">
    <source>
        <dbReference type="ARBA" id="ARBA00022989"/>
    </source>
</evidence>
<organism evidence="13 14">
    <name type="scientific">Elasticomyces elasticus</name>
    <dbReference type="NCBI Taxonomy" id="574655"/>
    <lineage>
        <taxon>Eukaryota</taxon>
        <taxon>Fungi</taxon>
        <taxon>Dikarya</taxon>
        <taxon>Ascomycota</taxon>
        <taxon>Pezizomycotina</taxon>
        <taxon>Dothideomycetes</taxon>
        <taxon>Dothideomycetidae</taxon>
        <taxon>Mycosphaerellales</taxon>
        <taxon>Teratosphaeriaceae</taxon>
        <taxon>Elasticomyces</taxon>
    </lineage>
</organism>
<evidence type="ECO:0000256" key="10">
    <source>
        <dbReference type="PIRSR" id="PIRSR600223-1"/>
    </source>
</evidence>
<dbReference type="GO" id="GO:0004252">
    <property type="term" value="F:serine-type endopeptidase activity"/>
    <property type="evidence" value="ECO:0007669"/>
    <property type="project" value="InterPro"/>
</dbReference>
<comment type="caution">
    <text evidence="13">The sequence shown here is derived from an EMBL/GenBank/DDBJ whole genome shotgun (WGS) entry which is preliminary data.</text>
</comment>
<dbReference type="NCBIfam" id="TIGR02227">
    <property type="entry name" value="sigpep_I_bact"/>
    <property type="match status" value="1"/>
</dbReference>
<dbReference type="CDD" id="cd06530">
    <property type="entry name" value="S26_SPase_I"/>
    <property type="match status" value="1"/>
</dbReference>
<dbReference type="Gene3D" id="2.10.109.10">
    <property type="entry name" value="Umud Fragment, subunit A"/>
    <property type="match status" value="1"/>
</dbReference>
<dbReference type="Proteomes" id="UP001310594">
    <property type="component" value="Unassembled WGS sequence"/>
</dbReference>
<dbReference type="GO" id="GO:0006465">
    <property type="term" value="P:signal peptide processing"/>
    <property type="evidence" value="ECO:0007669"/>
    <property type="project" value="InterPro"/>
</dbReference>
<dbReference type="InterPro" id="IPR037730">
    <property type="entry name" value="IMP2"/>
</dbReference>
<dbReference type="PANTHER" id="PTHR46041:SF2">
    <property type="entry name" value="MITOCHONDRIAL INNER MEMBRANE PROTEASE SUBUNIT 2"/>
    <property type="match status" value="1"/>
</dbReference>
<evidence type="ECO:0000256" key="6">
    <source>
        <dbReference type="ARBA" id="ARBA00022801"/>
    </source>
</evidence>
<gene>
    <name evidence="13" type="ORF">LTR97_005250</name>
</gene>
<dbReference type="EC" id="3.4.21.-" evidence="11"/>
<feature type="active site" evidence="10">
    <location>
        <position position="164"/>
    </location>
</feature>
<evidence type="ECO:0000256" key="8">
    <source>
        <dbReference type="ARBA" id="ARBA00023128"/>
    </source>
</evidence>
<evidence type="ECO:0000256" key="4">
    <source>
        <dbReference type="ARBA" id="ARBA00022692"/>
    </source>
</evidence>
<keyword evidence="5 11" id="KW-0999">Mitochondrion inner membrane</keyword>
<dbReference type="InterPro" id="IPR000223">
    <property type="entry name" value="Pept_S26A_signal_pept_1"/>
</dbReference>
<keyword evidence="3 11" id="KW-0645">Protease</keyword>
<keyword evidence="7" id="KW-1133">Transmembrane helix</keyword>
<protein>
    <recommendedName>
        <fullName evidence="11">Mitochondrial inner membrane protease subunit</fullName>
        <ecNumber evidence="11">3.4.21.-</ecNumber>
    </recommendedName>
</protein>
<evidence type="ECO:0000256" key="1">
    <source>
        <dbReference type="ARBA" id="ARBA00004434"/>
    </source>
</evidence>
<dbReference type="PRINTS" id="PR00727">
    <property type="entry name" value="LEADERPTASE"/>
</dbReference>